<feature type="chain" id="PRO_5002872635" evidence="1">
    <location>
        <begin position="22"/>
        <end position="1170"/>
    </location>
</feature>
<dbReference type="HOGENOM" id="CLU_272949_0_0_0"/>
<feature type="signal peptide" evidence="1">
    <location>
        <begin position="1"/>
        <end position="21"/>
    </location>
</feature>
<reference evidence="2" key="1">
    <citation type="submission" date="2008-12" db="EMBL/GenBank/DDBJ databases">
        <title>Complete sequence of Chloroflexus aggregans DSM 9485.</title>
        <authorList>
            <consortium name="US DOE Joint Genome Institute"/>
            <person name="Lucas S."/>
            <person name="Copeland A."/>
            <person name="Lapidus A."/>
            <person name="Glavina del Rio T."/>
            <person name="Dalin E."/>
            <person name="Tice H."/>
            <person name="Pitluck S."/>
            <person name="Foster B."/>
            <person name="Larimer F."/>
            <person name="Land M."/>
            <person name="Hauser L."/>
            <person name="Kyrpides N."/>
            <person name="Mikhailova N."/>
            <person name="Bryant D."/>
            <person name="Richardson P."/>
        </authorList>
    </citation>
    <scope>NUCLEOTIDE SEQUENCE</scope>
    <source>
        <strain evidence="2">DSM 9485</strain>
    </source>
</reference>
<protein>
    <submittedName>
        <fullName evidence="2">Peptidase domain-containing protein</fullName>
    </submittedName>
</protein>
<dbReference type="SUPFAM" id="SSF89260">
    <property type="entry name" value="Collagen-binding domain"/>
    <property type="match status" value="1"/>
</dbReference>
<dbReference type="OrthoDB" id="136024at2"/>
<evidence type="ECO:0000256" key="1">
    <source>
        <dbReference type="SAM" id="SignalP"/>
    </source>
</evidence>
<name>B8GAT1_CHLAD</name>
<dbReference type="EMBL" id="CP001337">
    <property type="protein sequence ID" value="ACL24670.1"/>
    <property type="molecule type" value="Genomic_DNA"/>
</dbReference>
<dbReference type="AlphaFoldDB" id="B8GAT1"/>
<accession>B8GAT1</accession>
<dbReference type="Proteomes" id="UP000002508">
    <property type="component" value="Chromosome"/>
</dbReference>
<evidence type="ECO:0000313" key="2">
    <source>
        <dbReference type="EMBL" id="ACL24670.1"/>
    </source>
</evidence>
<organism evidence="2 3">
    <name type="scientific">Chloroflexus aggregans (strain MD-66 / DSM 9485)</name>
    <dbReference type="NCBI Taxonomy" id="326427"/>
    <lineage>
        <taxon>Bacteria</taxon>
        <taxon>Bacillati</taxon>
        <taxon>Chloroflexota</taxon>
        <taxon>Chloroflexia</taxon>
        <taxon>Chloroflexales</taxon>
        <taxon>Chloroflexineae</taxon>
        <taxon>Chloroflexaceae</taxon>
        <taxon>Chloroflexus</taxon>
    </lineage>
</organism>
<dbReference type="Gene3D" id="1.20.5.340">
    <property type="match status" value="1"/>
</dbReference>
<sequence length="1170" mass="126538">MSRIWFVVSILSLLVAPLAFAPTSIPATAAEVPIRLSTVTELPLVGESEPNGSITPPGVTAQPIAVGRTDSWRQPIEGVIASSSDIDYFAFTIDAPGSLVTVTLTNLQADYDLVFGGGVDPVTGQGGATESFEFDPGKSGLEDVTQIGGQITSIGGQITSIGGQITSIGGQITSIGGQITSIGGQITSIGGQITSIGGQITSISVNPGTRDEQIETVVWQPGRYFVAVAPASAGVTSPTPYRLTITLNRSTLQPLGPAPHVQVLTDVPDPDVTTLYIINSARMQEVYPDELSSISVISSSLQNYTSQVTLVWGGYENPLIQEKGAVIDLADLTVVTGSGATPLSQLLQDWVQPGNQRNPLYANYLASIIDHVIEAMIDPTGNGRSGEVRLDYQIAVNNNVSPGDENVLATPYPNVRNIVLIGSDEVIPFFRLPDLTTLANEADYLKYLETIDPNSGRNSLISPDNPLGAALRNRMLLSDNPYGTDRPYRFYGFPLFVPDLAVGRIVERPSEIADFLRRNVPWGYSAIDLRADSFDTPMLSLTGYDFLIDGVTAISNTIGQATAGSIDTRLLITNTWDRTAFENVWLEQPLDATGFFTTPLDVYSHTQTLLSSLNAHFDHWQLLPAIRSGADPDFPAERILAVQYGGSGPASTCDSYPDLCPGFFYNTIYYSVGCHSGYNVPYNAILQSPATIPVSRYAADFPQAFNRHAGNWIGNTGYGYGTLDGVDYSERLAVLLTQELLRNETRPDSGASEGFTYVGRSIGEALVNAKVRYLRTTFGLNAYDYKVLSITTLYGLPWKRVFVDNPLNAPVEDLNAELPNNDRTAPEPIGSSQLTRTITFTINYDPNYLQPSRTGSVVRLRASNVTISDTFLLNSTFNITPTVTVFDYNQIGMPSLPAFAYDITALSGSDDDDNRVPLVVRDVIFRGGQYNTVDNFNPTVTQIVTETFEPLITTTIEPDFSAGIGFWLPDRFFGHSRLGDGADQRDTLISTAAVFRTTDGVTGTLRTYTQLVFQVIYTDPAASGAETALADQNPPVIERVRIAGQDIIPQSVSTPVEVVIGDPDHPTNPQVTVTAVYLADDNVTWTPLTFTQDTTDLRLWRALVPRNWPDVRLIITAVDQAGNSVMYTAKGLLAPPTYQVMLPVVIRSSASSSGLLPCSMTIVNENCTNS</sequence>
<proteinExistence type="predicted"/>
<gene>
    <name evidence="2" type="ordered locus">Cagg_1770</name>
</gene>
<evidence type="ECO:0000313" key="3">
    <source>
        <dbReference type="Proteomes" id="UP000002508"/>
    </source>
</evidence>
<dbReference type="RefSeq" id="WP_015940529.1">
    <property type="nucleotide sequence ID" value="NC_011831.1"/>
</dbReference>
<keyword evidence="1" id="KW-0732">Signal</keyword>
<dbReference type="eggNOG" id="COG1572">
    <property type="taxonomic scope" value="Bacteria"/>
</dbReference>
<dbReference type="Gene3D" id="2.60.120.380">
    <property type="match status" value="1"/>
</dbReference>
<dbReference type="STRING" id="326427.Cagg_1770"/>
<keyword evidence="3" id="KW-1185">Reference proteome</keyword>
<dbReference type="KEGG" id="cag:Cagg_1770"/>